<dbReference type="Proteomes" id="UP000053660">
    <property type="component" value="Unassembled WGS sequence"/>
</dbReference>
<proteinExistence type="predicted"/>
<dbReference type="PROSITE" id="PS50181">
    <property type="entry name" value="FBOX"/>
    <property type="match status" value="1"/>
</dbReference>
<sequence length="121" mass="14137">MVEEHASISTLPPEMIEKILRNVNPNDIGKMQQVCVQWRNILKRRRHVMRRLKVTSICIYDSDMLTVMVSHDVYSDRMGRAIIKLPEYADLFDCLWMYAPKSLVIDASKNNLRKSLEAMPD</sequence>
<dbReference type="EMBL" id="KN570232">
    <property type="protein sequence ID" value="KHJ84079.1"/>
    <property type="molecule type" value="Genomic_DNA"/>
</dbReference>
<evidence type="ECO:0000313" key="3">
    <source>
        <dbReference type="Proteomes" id="UP000053660"/>
    </source>
</evidence>
<gene>
    <name evidence="2" type="ORF">OESDEN_16211</name>
</gene>
<feature type="domain" description="F-box" evidence="1">
    <location>
        <begin position="5"/>
        <end position="52"/>
    </location>
</feature>
<dbReference type="AlphaFoldDB" id="A0A0B1SGP1"/>
<evidence type="ECO:0000259" key="1">
    <source>
        <dbReference type="PROSITE" id="PS50181"/>
    </source>
</evidence>
<evidence type="ECO:0000313" key="2">
    <source>
        <dbReference type="EMBL" id="KHJ84079.1"/>
    </source>
</evidence>
<dbReference type="SMART" id="SM00256">
    <property type="entry name" value="FBOX"/>
    <property type="match status" value="1"/>
</dbReference>
<name>A0A0B1SGP1_OESDE</name>
<dbReference type="InterPro" id="IPR001810">
    <property type="entry name" value="F-box_dom"/>
</dbReference>
<dbReference type="InterPro" id="IPR036047">
    <property type="entry name" value="F-box-like_dom_sf"/>
</dbReference>
<dbReference type="OrthoDB" id="5793926at2759"/>
<protein>
    <submittedName>
        <fullName evidence="2">F-box domain protein</fullName>
    </submittedName>
</protein>
<dbReference type="CDD" id="cd09917">
    <property type="entry name" value="F-box_SF"/>
    <property type="match status" value="1"/>
</dbReference>
<accession>A0A0B1SGP1</accession>
<reference evidence="2 3" key="1">
    <citation type="submission" date="2014-03" db="EMBL/GenBank/DDBJ databases">
        <title>Draft genome of the hookworm Oesophagostomum dentatum.</title>
        <authorList>
            <person name="Mitreva M."/>
        </authorList>
    </citation>
    <scope>NUCLEOTIDE SEQUENCE [LARGE SCALE GENOMIC DNA]</scope>
    <source>
        <strain evidence="2 3">OD-Hann</strain>
    </source>
</reference>
<dbReference type="Pfam" id="PF00646">
    <property type="entry name" value="F-box"/>
    <property type="match status" value="1"/>
</dbReference>
<organism evidence="2 3">
    <name type="scientific">Oesophagostomum dentatum</name>
    <name type="common">Nodular worm</name>
    <dbReference type="NCBI Taxonomy" id="61180"/>
    <lineage>
        <taxon>Eukaryota</taxon>
        <taxon>Metazoa</taxon>
        <taxon>Ecdysozoa</taxon>
        <taxon>Nematoda</taxon>
        <taxon>Chromadorea</taxon>
        <taxon>Rhabditida</taxon>
        <taxon>Rhabditina</taxon>
        <taxon>Rhabditomorpha</taxon>
        <taxon>Strongyloidea</taxon>
        <taxon>Strongylidae</taxon>
        <taxon>Oesophagostomum</taxon>
    </lineage>
</organism>
<dbReference type="SUPFAM" id="SSF81383">
    <property type="entry name" value="F-box domain"/>
    <property type="match status" value="1"/>
</dbReference>
<feature type="non-terminal residue" evidence="2">
    <location>
        <position position="121"/>
    </location>
</feature>
<dbReference type="Gene3D" id="1.20.1280.50">
    <property type="match status" value="1"/>
</dbReference>
<keyword evidence="3" id="KW-1185">Reference proteome</keyword>